<dbReference type="Gene3D" id="3.40.50.80">
    <property type="entry name" value="Nucleotide-binding domain of ferredoxin-NADP reductase (FNR) module"/>
    <property type="match status" value="1"/>
</dbReference>
<dbReference type="GO" id="GO:0016491">
    <property type="term" value="F:oxidoreductase activity"/>
    <property type="evidence" value="ECO:0007669"/>
    <property type="project" value="InterPro"/>
</dbReference>
<organism evidence="2 3">
    <name type="scientific">Streptosporangium saharense</name>
    <dbReference type="NCBI Taxonomy" id="1706840"/>
    <lineage>
        <taxon>Bacteria</taxon>
        <taxon>Bacillati</taxon>
        <taxon>Actinomycetota</taxon>
        <taxon>Actinomycetes</taxon>
        <taxon>Streptosporangiales</taxon>
        <taxon>Streptosporangiaceae</taxon>
        <taxon>Streptosporangium</taxon>
    </lineage>
</organism>
<dbReference type="PANTHER" id="PTHR30157:SF0">
    <property type="entry name" value="NADPH-DEPENDENT FERRIC-CHELATE REDUCTASE"/>
    <property type="match status" value="1"/>
</dbReference>
<evidence type="ECO:0000259" key="1">
    <source>
        <dbReference type="PROSITE" id="PS51384"/>
    </source>
</evidence>
<dbReference type="CDD" id="cd06193">
    <property type="entry name" value="siderophore_interacting"/>
    <property type="match status" value="1"/>
</dbReference>
<dbReference type="EMBL" id="JACHJP010000002">
    <property type="protein sequence ID" value="MBB4915665.1"/>
    <property type="molecule type" value="Genomic_DNA"/>
</dbReference>
<evidence type="ECO:0000313" key="3">
    <source>
        <dbReference type="Proteomes" id="UP000552644"/>
    </source>
</evidence>
<dbReference type="SUPFAM" id="SSF63380">
    <property type="entry name" value="Riboflavin synthase domain-like"/>
    <property type="match status" value="1"/>
</dbReference>
<gene>
    <name evidence="2" type="ORF">FHS44_002750</name>
</gene>
<dbReference type="InterPro" id="IPR007037">
    <property type="entry name" value="SIP_rossman_dom"/>
</dbReference>
<dbReference type="RefSeq" id="WP_184714300.1">
    <property type="nucleotide sequence ID" value="NZ_JACHJP010000002.1"/>
</dbReference>
<dbReference type="AlphaFoldDB" id="A0A7W7QL89"/>
<dbReference type="PANTHER" id="PTHR30157">
    <property type="entry name" value="FERRIC REDUCTASE, NADPH-DEPENDENT"/>
    <property type="match status" value="1"/>
</dbReference>
<comment type="caution">
    <text evidence="2">The sequence shown here is derived from an EMBL/GenBank/DDBJ whole genome shotgun (WGS) entry which is preliminary data.</text>
</comment>
<dbReference type="Gene3D" id="2.40.30.10">
    <property type="entry name" value="Translation factors"/>
    <property type="match status" value="1"/>
</dbReference>
<dbReference type="Pfam" id="PF04954">
    <property type="entry name" value="SIP"/>
    <property type="match status" value="1"/>
</dbReference>
<accession>A0A7W7QL89</accession>
<sequence>MSDVTIIEYPLRPRLLEVSRVRRISPSTVRVTLTGPDLEGFQEAAPADHVKLCFPEPGADLPVMPTLGPDGLEPPPPGSPRPIFRDYTIRYHRPQDLEIDVDMVIHGHGPGSTWADQVEPGQRIGVLGPRGSVMVPLDLDWYVLGADETALPALARWLELLPAGATVFAFAEVADTREEQEIASVADVNLTWLYRGDAEPGTSDLLEKAIRGVRKPKGEGFAWVAGEAGTLKPIRRYLREEFGLPRERVDVDGYWKRGVVNLDHHEEEED</sequence>
<dbReference type="InterPro" id="IPR039261">
    <property type="entry name" value="FNR_nucleotide-bd"/>
</dbReference>
<name>A0A7W7QL89_9ACTN</name>
<dbReference type="PROSITE" id="PS51384">
    <property type="entry name" value="FAD_FR"/>
    <property type="match status" value="1"/>
</dbReference>
<proteinExistence type="predicted"/>
<dbReference type="InterPro" id="IPR017938">
    <property type="entry name" value="Riboflavin_synthase-like_b-brl"/>
</dbReference>
<dbReference type="Proteomes" id="UP000552644">
    <property type="component" value="Unassembled WGS sequence"/>
</dbReference>
<dbReference type="InterPro" id="IPR017927">
    <property type="entry name" value="FAD-bd_FR_type"/>
</dbReference>
<protein>
    <submittedName>
        <fullName evidence="2">NADPH-dependent ferric siderophore reductase</fullName>
    </submittedName>
</protein>
<keyword evidence="3" id="KW-1185">Reference proteome</keyword>
<dbReference type="Pfam" id="PF08021">
    <property type="entry name" value="FAD_binding_9"/>
    <property type="match status" value="1"/>
</dbReference>
<evidence type="ECO:0000313" key="2">
    <source>
        <dbReference type="EMBL" id="MBB4915665.1"/>
    </source>
</evidence>
<dbReference type="InterPro" id="IPR013113">
    <property type="entry name" value="SIP_FAD-bd"/>
</dbReference>
<reference evidence="2 3" key="1">
    <citation type="submission" date="2020-08" db="EMBL/GenBank/DDBJ databases">
        <title>Genomic Encyclopedia of Type Strains, Phase III (KMG-III): the genomes of soil and plant-associated and newly described type strains.</title>
        <authorList>
            <person name="Whitman W."/>
        </authorList>
    </citation>
    <scope>NUCLEOTIDE SEQUENCE [LARGE SCALE GENOMIC DNA]</scope>
    <source>
        <strain evidence="2 3">CECT 8840</strain>
    </source>
</reference>
<dbReference type="InterPro" id="IPR039374">
    <property type="entry name" value="SIP_fam"/>
</dbReference>
<feature type="domain" description="FAD-binding FR-type" evidence="1">
    <location>
        <begin position="11"/>
        <end position="136"/>
    </location>
</feature>